<dbReference type="InterPro" id="IPR044043">
    <property type="entry name" value="VanA_C_cat"/>
</dbReference>
<keyword evidence="3" id="KW-0560">Oxidoreductase</keyword>
<evidence type="ECO:0000313" key="7">
    <source>
        <dbReference type="EMBL" id="MFL9889002.1"/>
    </source>
</evidence>
<dbReference type="EMBL" id="JAQQFN010000055">
    <property type="protein sequence ID" value="MFL9889002.1"/>
    <property type="molecule type" value="Genomic_DNA"/>
</dbReference>
<name>A0ABW9A0K7_9BURK</name>
<accession>A0ABW9A0K7</accession>
<gene>
    <name evidence="7" type="ORF">PQR66_38685</name>
</gene>
<evidence type="ECO:0000256" key="5">
    <source>
        <dbReference type="ARBA" id="ARBA00023014"/>
    </source>
</evidence>
<comment type="caution">
    <text evidence="7">The sequence shown here is derived from an EMBL/GenBank/DDBJ whole genome shotgun (WGS) entry which is preliminary data.</text>
</comment>
<keyword evidence="1" id="KW-0001">2Fe-2S</keyword>
<keyword evidence="4" id="KW-0408">Iron</keyword>
<dbReference type="GO" id="GO:0051213">
    <property type="term" value="F:dioxygenase activity"/>
    <property type="evidence" value="ECO:0007669"/>
    <property type="project" value="UniProtKB-KW"/>
</dbReference>
<dbReference type="Pfam" id="PF00355">
    <property type="entry name" value="Rieske"/>
    <property type="match status" value="1"/>
</dbReference>
<keyword evidence="2" id="KW-0479">Metal-binding</keyword>
<dbReference type="PANTHER" id="PTHR21266:SF60">
    <property type="entry name" value="3-KETOSTEROID-9-ALPHA-MONOOXYGENASE, OXYGENASE COMPONENT"/>
    <property type="match status" value="1"/>
</dbReference>
<protein>
    <submittedName>
        <fullName evidence="7">Aromatic ring-hydroxylating dioxygenase subunit alpha</fullName>
    </submittedName>
</protein>
<dbReference type="InterPro" id="IPR050584">
    <property type="entry name" value="Cholesterol_7-desaturase"/>
</dbReference>
<feature type="domain" description="Rieske" evidence="6">
    <location>
        <begin position="8"/>
        <end position="110"/>
    </location>
</feature>
<dbReference type="SUPFAM" id="SSF55961">
    <property type="entry name" value="Bet v1-like"/>
    <property type="match status" value="1"/>
</dbReference>
<keyword evidence="5" id="KW-0411">Iron-sulfur</keyword>
<dbReference type="InterPro" id="IPR017941">
    <property type="entry name" value="Rieske_2Fe-2S"/>
</dbReference>
<evidence type="ECO:0000313" key="8">
    <source>
        <dbReference type="Proteomes" id="UP001629249"/>
    </source>
</evidence>
<dbReference type="SUPFAM" id="SSF50022">
    <property type="entry name" value="ISP domain"/>
    <property type="match status" value="1"/>
</dbReference>
<keyword evidence="7" id="KW-0223">Dioxygenase</keyword>
<evidence type="ECO:0000256" key="2">
    <source>
        <dbReference type="ARBA" id="ARBA00022723"/>
    </source>
</evidence>
<evidence type="ECO:0000259" key="6">
    <source>
        <dbReference type="PROSITE" id="PS51296"/>
    </source>
</evidence>
<evidence type="ECO:0000256" key="1">
    <source>
        <dbReference type="ARBA" id="ARBA00022714"/>
    </source>
</evidence>
<proteinExistence type="predicted"/>
<dbReference type="RefSeq" id="WP_408335954.1">
    <property type="nucleotide sequence ID" value="NZ_JAQQFH010000063.1"/>
</dbReference>
<dbReference type="InterPro" id="IPR036922">
    <property type="entry name" value="Rieske_2Fe-2S_sf"/>
</dbReference>
<organism evidence="7 8">
    <name type="scientific">Paraburkholderia agricolaris</name>
    <dbReference type="NCBI Taxonomy" id="2152888"/>
    <lineage>
        <taxon>Bacteria</taxon>
        <taxon>Pseudomonadati</taxon>
        <taxon>Pseudomonadota</taxon>
        <taxon>Betaproteobacteria</taxon>
        <taxon>Burkholderiales</taxon>
        <taxon>Burkholderiaceae</taxon>
        <taxon>Paraburkholderia</taxon>
    </lineage>
</organism>
<dbReference type="PANTHER" id="PTHR21266">
    <property type="entry name" value="IRON-SULFUR DOMAIN CONTAINING PROTEIN"/>
    <property type="match status" value="1"/>
</dbReference>
<dbReference type="Gene3D" id="2.102.10.10">
    <property type="entry name" value="Rieske [2Fe-2S] iron-sulphur domain"/>
    <property type="match status" value="1"/>
</dbReference>
<sequence>MKALKNGWYVAAWSNEITAAPRKRVILEQPIVFYRTADDSPVALSGTCPHRFAPLDYGKIVEDTIQCPHHGLRFDKTGACVANPDGAGIVPKAARIRSYPLTERYGATWIWMGDTERADVSLIPNYPFMEPGGNWRLVSGYLTVGANYRYIIDNLVEVAHVGILYGDLFNCPAMSKAETVVEREGNAIWAKREALDTPPPGLFDTMWRQSRGDYEGTMHTWADSRWDAPSLISQNTGAALTGMPREAGLETKNCHWVTPETGTSSHYFWVIARNLLLDNDALDNEIRVQSERLFVEQDQWLLEALQATVGDREFWSMKPMLLQGDAGTVTVRRA</sequence>
<keyword evidence="8" id="KW-1185">Reference proteome</keyword>
<dbReference type="PROSITE" id="PS51296">
    <property type="entry name" value="RIESKE"/>
    <property type="match status" value="1"/>
</dbReference>
<reference evidence="7 8" key="1">
    <citation type="journal article" date="2024" name="Chem. Sci.">
        <title>Discovery of megapolipeptins by genome mining of a Burkholderiales bacteria collection.</title>
        <authorList>
            <person name="Paulo B.S."/>
            <person name="Recchia M.J.J."/>
            <person name="Lee S."/>
            <person name="Fergusson C.H."/>
            <person name="Romanowski S.B."/>
            <person name="Hernandez A."/>
            <person name="Krull N."/>
            <person name="Liu D.Y."/>
            <person name="Cavanagh H."/>
            <person name="Bos A."/>
            <person name="Gray C.A."/>
            <person name="Murphy B.T."/>
            <person name="Linington R.G."/>
            <person name="Eustaquio A.S."/>
        </authorList>
    </citation>
    <scope>NUCLEOTIDE SEQUENCE [LARGE SCALE GENOMIC DNA]</scope>
    <source>
        <strain evidence="7 8">RL16-012-BIC-B</strain>
    </source>
</reference>
<dbReference type="Pfam" id="PF19112">
    <property type="entry name" value="VanA_C"/>
    <property type="match status" value="1"/>
</dbReference>
<dbReference type="Proteomes" id="UP001629249">
    <property type="component" value="Unassembled WGS sequence"/>
</dbReference>
<evidence type="ECO:0000256" key="3">
    <source>
        <dbReference type="ARBA" id="ARBA00023002"/>
    </source>
</evidence>
<evidence type="ECO:0000256" key="4">
    <source>
        <dbReference type="ARBA" id="ARBA00023004"/>
    </source>
</evidence>
<dbReference type="Gene3D" id="3.90.380.10">
    <property type="entry name" value="Naphthalene 1,2-dioxygenase Alpha Subunit, Chain A, domain 1"/>
    <property type="match status" value="1"/>
</dbReference>